<organism evidence="6 7">
    <name type="scientific">Actinomadura barringtoniae</name>
    <dbReference type="NCBI Taxonomy" id="1427535"/>
    <lineage>
        <taxon>Bacteria</taxon>
        <taxon>Bacillati</taxon>
        <taxon>Actinomycetota</taxon>
        <taxon>Actinomycetes</taxon>
        <taxon>Streptosporangiales</taxon>
        <taxon>Thermomonosporaceae</taxon>
        <taxon>Actinomadura</taxon>
    </lineage>
</organism>
<dbReference type="GO" id="GO:0003677">
    <property type="term" value="F:DNA binding"/>
    <property type="evidence" value="ECO:0007669"/>
    <property type="project" value="UniProtKB-KW"/>
</dbReference>
<evidence type="ECO:0000256" key="2">
    <source>
        <dbReference type="ARBA" id="ARBA00023015"/>
    </source>
</evidence>
<evidence type="ECO:0000256" key="3">
    <source>
        <dbReference type="ARBA" id="ARBA00023125"/>
    </source>
</evidence>
<dbReference type="PANTHER" id="PTHR30346">
    <property type="entry name" value="TRANSCRIPTIONAL DUAL REGULATOR HCAR-RELATED"/>
    <property type="match status" value="1"/>
</dbReference>
<dbReference type="Pfam" id="PF00126">
    <property type="entry name" value="HTH_1"/>
    <property type="match status" value="1"/>
</dbReference>
<keyword evidence="3" id="KW-0238">DNA-binding</keyword>
<keyword evidence="4" id="KW-0804">Transcription</keyword>
<feature type="domain" description="HTH lysR-type" evidence="5">
    <location>
        <begin position="1"/>
        <end position="58"/>
    </location>
</feature>
<dbReference type="Pfam" id="PF03466">
    <property type="entry name" value="LysR_substrate"/>
    <property type="match status" value="1"/>
</dbReference>
<sequence length="313" mass="34809">MEIREVEAFLAVADELHFGRAAARLHVTTTRVSQNVRSLERRIGAPLFERSTRRVNLTPLGERLLADLRPAYLSMETALSTAAEIARQRSAWLRLAFATSMSRPICTELVEAFQQHHPHCQVVRSVRPAWAVHDQQTPALGDLDVFVTWAPGDPNVLRAPGCTVGPALRSVPRAILIGTQHPLAGRASVDIEELAEHPLLFPGTGSATDRMSRYLDAWTPPHTPQGSPLHRIRRLHDPYVEELIAIVAEGRLAHITFHGLTDVYQHQDITIVPLTGMAPMIVAPIWRTANRNPMVQAFIEANTPQADQDQNHQ</sequence>
<gene>
    <name evidence="6" type="ORF">J4573_32595</name>
</gene>
<proteinExistence type="inferred from homology"/>
<dbReference type="Gene3D" id="1.10.10.10">
    <property type="entry name" value="Winged helix-like DNA-binding domain superfamily/Winged helix DNA-binding domain"/>
    <property type="match status" value="1"/>
</dbReference>
<evidence type="ECO:0000313" key="6">
    <source>
        <dbReference type="EMBL" id="MBO2451866.1"/>
    </source>
</evidence>
<dbReference type="FunFam" id="1.10.10.10:FF:000001">
    <property type="entry name" value="LysR family transcriptional regulator"/>
    <property type="match status" value="1"/>
</dbReference>
<dbReference type="SUPFAM" id="SSF53850">
    <property type="entry name" value="Periplasmic binding protein-like II"/>
    <property type="match status" value="1"/>
</dbReference>
<dbReference type="InterPro" id="IPR036388">
    <property type="entry name" value="WH-like_DNA-bd_sf"/>
</dbReference>
<dbReference type="SUPFAM" id="SSF46785">
    <property type="entry name" value="Winged helix' DNA-binding domain"/>
    <property type="match status" value="1"/>
</dbReference>
<evidence type="ECO:0000256" key="4">
    <source>
        <dbReference type="ARBA" id="ARBA00023163"/>
    </source>
</evidence>
<keyword evidence="2" id="KW-0805">Transcription regulation</keyword>
<keyword evidence="7" id="KW-1185">Reference proteome</keyword>
<dbReference type="InterPro" id="IPR036390">
    <property type="entry name" value="WH_DNA-bd_sf"/>
</dbReference>
<dbReference type="PANTHER" id="PTHR30346:SF0">
    <property type="entry name" value="HCA OPERON TRANSCRIPTIONAL ACTIVATOR HCAR"/>
    <property type="match status" value="1"/>
</dbReference>
<evidence type="ECO:0000259" key="5">
    <source>
        <dbReference type="PROSITE" id="PS50931"/>
    </source>
</evidence>
<dbReference type="PRINTS" id="PR00039">
    <property type="entry name" value="HTHLYSR"/>
</dbReference>
<dbReference type="EMBL" id="JAGEOJ010000014">
    <property type="protein sequence ID" value="MBO2451866.1"/>
    <property type="molecule type" value="Genomic_DNA"/>
</dbReference>
<name>A0A939T3Y3_9ACTN</name>
<dbReference type="PROSITE" id="PS50931">
    <property type="entry name" value="HTH_LYSR"/>
    <property type="match status" value="1"/>
</dbReference>
<dbReference type="RefSeq" id="WP_208259761.1">
    <property type="nucleotide sequence ID" value="NZ_JAGEOJ010000014.1"/>
</dbReference>
<evidence type="ECO:0000256" key="1">
    <source>
        <dbReference type="ARBA" id="ARBA00009437"/>
    </source>
</evidence>
<comment type="caution">
    <text evidence="6">The sequence shown here is derived from an EMBL/GenBank/DDBJ whole genome shotgun (WGS) entry which is preliminary data.</text>
</comment>
<accession>A0A939T3Y3</accession>
<protein>
    <submittedName>
        <fullName evidence="6">LysR family transcriptional regulator</fullName>
    </submittedName>
</protein>
<dbReference type="InterPro" id="IPR000847">
    <property type="entry name" value="LysR_HTH_N"/>
</dbReference>
<dbReference type="AlphaFoldDB" id="A0A939T3Y3"/>
<evidence type="ECO:0000313" key="7">
    <source>
        <dbReference type="Proteomes" id="UP000669179"/>
    </source>
</evidence>
<dbReference type="Gene3D" id="3.40.190.290">
    <property type="match status" value="1"/>
</dbReference>
<dbReference type="GO" id="GO:0032993">
    <property type="term" value="C:protein-DNA complex"/>
    <property type="evidence" value="ECO:0007669"/>
    <property type="project" value="TreeGrafter"/>
</dbReference>
<dbReference type="InterPro" id="IPR005119">
    <property type="entry name" value="LysR_subst-bd"/>
</dbReference>
<dbReference type="GO" id="GO:0003700">
    <property type="term" value="F:DNA-binding transcription factor activity"/>
    <property type="evidence" value="ECO:0007669"/>
    <property type="project" value="InterPro"/>
</dbReference>
<reference evidence="6" key="1">
    <citation type="submission" date="2021-03" db="EMBL/GenBank/DDBJ databases">
        <authorList>
            <person name="Kanchanasin P."/>
            <person name="Saeng-In P."/>
            <person name="Phongsopitanun W."/>
            <person name="Yuki M."/>
            <person name="Kudo T."/>
            <person name="Ohkuma M."/>
            <person name="Tanasupawat S."/>
        </authorList>
    </citation>
    <scope>NUCLEOTIDE SEQUENCE</scope>
    <source>
        <strain evidence="6">GKU 128</strain>
    </source>
</reference>
<comment type="similarity">
    <text evidence="1">Belongs to the LysR transcriptional regulatory family.</text>
</comment>
<dbReference type="Proteomes" id="UP000669179">
    <property type="component" value="Unassembled WGS sequence"/>
</dbReference>